<dbReference type="SUPFAM" id="SSF53335">
    <property type="entry name" value="S-adenosyl-L-methionine-dependent methyltransferases"/>
    <property type="match status" value="1"/>
</dbReference>
<reference evidence="7" key="1">
    <citation type="journal article" date="2019" name="Int. J. Syst. Evol. Microbiol.">
        <title>The Global Catalogue of Microorganisms (GCM) 10K type strain sequencing project: providing services to taxonomists for standard genome sequencing and annotation.</title>
        <authorList>
            <consortium name="The Broad Institute Genomics Platform"/>
            <consortium name="The Broad Institute Genome Sequencing Center for Infectious Disease"/>
            <person name="Wu L."/>
            <person name="Ma J."/>
        </authorList>
    </citation>
    <scope>NUCLEOTIDE SEQUENCE [LARGE SCALE GENOMIC DNA]</scope>
    <source>
        <strain evidence="7">JCM 16904</strain>
    </source>
</reference>
<protein>
    <recommendedName>
        <fullName evidence="3">Methyltransferase</fullName>
        <ecNumber evidence="3">2.1.1.-</ecNumber>
    </recommendedName>
</protein>
<evidence type="ECO:0000256" key="2">
    <source>
        <dbReference type="ARBA" id="ARBA00022679"/>
    </source>
</evidence>
<dbReference type="Pfam" id="PF01555">
    <property type="entry name" value="N6_N4_Mtase"/>
    <property type="match status" value="1"/>
</dbReference>
<comment type="caution">
    <text evidence="6">The sequence shown here is derived from an EMBL/GenBank/DDBJ whole genome shotgun (WGS) entry which is preliminary data.</text>
</comment>
<dbReference type="PRINTS" id="PR00508">
    <property type="entry name" value="S21N4MTFRASE"/>
</dbReference>
<evidence type="ECO:0000259" key="5">
    <source>
        <dbReference type="Pfam" id="PF01555"/>
    </source>
</evidence>
<comment type="similarity">
    <text evidence="3">Belongs to the N(4)/N(6)-methyltransferase family.</text>
</comment>
<evidence type="ECO:0000313" key="6">
    <source>
        <dbReference type="EMBL" id="GAA3708335.1"/>
    </source>
</evidence>
<evidence type="ECO:0000313" key="7">
    <source>
        <dbReference type="Proteomes" id="UP001500902"/>
    </source>
</evidence>
<evidence type="ECO:0000256" key="4">
    <source>
        <dbReference type="SAM" id="MobiDB-lite"/>
    </source>
</evidence>
<feature type="domain" description="DNA methylase N-4/N-6" evidence="5">
    <location>
        <begin position="22"/>
        <end position="262"/>
    </location>
</feature>
<dbReference type="EC" id="2.1.1.-" evidence="3"/>
<dbReference type="EMBL" id="BAAAZP010000196">
    <property type="protein sequence ID" value="GAA3708335.1"/>
    <property type="molecule type" value="Genomic_DNA"/>
</dbReference>
<keyword evidence="1" id="KW-0489">Methyltransferase</keyword>
<organism evidence="6 7">
    <name type="scientific">Nonomuraea antimicrobica</name>
    <dbReference type="NCBI Taxonomy" id="561173"/>
    <lineage>
        <taxon>Bacteria</taxon>
        <taxon>Bacillati</taxon>
        <taxon>Actinomycetota</taxon>
        <taxon>Actinomycetes</taxon>
        <taxon>Streptosporangiales</taxon>
        <taxon>Streptosporangiaceae</taxon>
        <taxon>Nonomuraea</taxon>
    </lineage>
</organism>
<dbReference type="InterPro" id="IPR001091">
    <property type="entry name" value="RM_Methyltransferase"/>
</dbReference>
<sequence length="355" mass="39058">MTGRAIVLRGDARRLPLPDESVDLICTSPPYWALRDYRDGDESLKGQIGNEVSPGEYVESLWECTREWIRVLKPEGSIFVVLGDKYSDRADGGSASAQSWREDRAGCLPPGKSSTAMAPRKSRLMLPERYRIGCLDLGLLVRVVIIWSQPSAMPESVTDRVRVAHEDIAHLTKEPHYYASVDEIRTPASNYERRPGARRATPPGQRRRAMADTVNPLGPLPGSVWEIASQPLVVPEHLGTDHYAAFPMEIPRRTIRGWSPPGICVKCGEGRRPLVEKPGVLGQNNNPDGRIRSTIRGGSAEWALRMSNPDRMVGYACDCLQPNAPTRPAVVLDPFGGAGTTSLVAATLGPPRRER</sequence>
<evidence type="ECO:0000256" key="3">
    <source>
        <dbReference type="RuleBase" id="RU362026"/>
    </source>
</evidence>
<evidence type="ECO:0000256" key="1">
    <source>
        <dbReference type="ARBA" id="ARBA00022603"/>
    </source>
</evidence>
<dbReference type="Gene3D" id="3.40.50.150">
    <property type="entry name" value="Vaccinia Virus protein VP39"/>
    <property type="match status" value="1"/>
</dbReference>
<feature type="region of interest" description="Disordered" evidence="4">
    <location>
        <begin position="90"/>
        <end position="119"/>
    </location>
</feature>
<accession>A0ABP7DQ09</accession>
<keyword evidence="2" id="KW-0808">Transferase</keyword>
<dbReference type="InterPro" id="IPR029063">
    <property type="entry name" value="SAM-dependent_MTases_sf"/>
</dbReference>
<gene>
    <name evidence="6" type="ORF">GCM10022224_087340</name>
</gene>
<name>A0ABP7DQ09_9ACTN</name>
<dbReference type="Proteomes" id="UP001500902">
    <property type="component" value="Unassembled WGS sequence"/>
</dbReference>
<proteinExistence type="inferred from homology"/>
<dbReference type="InterPro" id="IPR002941">
    <property type="entry name" value="DNA_methylase_N4/N6"/>
</dbReference>
<keyword evidence="7" id="KW-1185">Reference proteome</keyword>